<name>A0A8D5FGK4_9BACT</name>
<dbReference type="CDD" id="cd00038">
    <property type="entry name" value="CAP_ED"/>
    <property type="match status" value="1"/>
</dbReference>
<sequence length="573" mass="63877">MLTFLKNISRLDSVLEVALLSLHGEILFLDSADNKVSSSRKKAVWNRIIAEFDTPLSAEFRYEKGLYYFCSTSAGHVIVTMHSTEQLEKIKNACDNVRQKISDSRICKKILLKLLVEVAGPARPWVVRELVPFADAEVGRALVSLLKKENQLWSKEGRMLLLFICRTLEYCMYDGATEVLREVIGRVGDSDREVSEAASQSLEQLAKTSRSGGGSVPPEKSEIKGVSDGSGCSVRKTVNKNWKALPESGKIQTYLDQGKKDKAIATLLQQIKITAGKKRFDLAEKFREWLMEIDSMAITAIIQAAEIIEEEKSSSISKEYIVIWQKLADFLTREEFAALYHAMETRKYSEGEIIAEQGQDLAVLFFVNSGRVQLFARSQGRELILRTLGPGEIFGAESFFESSVWTMNARSRGAGLSLLPRSGLTALNESCPALESRLLSYCNGFQAPETVFRTTKRSRRQYNRKIISGRVTVAILTENGSVIGARVKGELLDISRGGVSFTLHVSKKEKASALLKKKVQVFFDVSGESFRRSGIVVAVRGHDLIGNEYSLHIEFEKILTGVELQQVITAYGK</sequence>
<dbReference type="InterPro" id="IPR050397">
    <property type="entry name" value="Env_Response_Regulators"/>
</dbReference>
<feature type="domain" description="Cyclic nucleotide-binding" evidence="2">
    <location>
        <begin position="327"/>
        <end position="414"/>
    </location>
</feature>
<evidence type="ECO:0000313" key="4">
    <source>
        <dbReference type="Proteomes" id="UP000826725"/>
    </source>
</evidence>
<dbReference type="GO" id="GO:0035438">
    <property type="term" value="F:cyclic-di-GMP binding"/>
    <property type="evidence" value="ECO:0007669"/>
    <property type="project" value="InterPro"/>
</dbReference>
<evidence type="ECO:0000313" key="3">
    <source>
        <dbReference type="EMBL" id="BCL61257.1"/>
    </source>
</evidence>
<evidence type="ECO:0000256" key="1">
    <source>
        <dbReference type="SAM" id="MobiDB-lite"/>
    </source>
</evidence>
<organism evidence="3 4">
    <name type="scientific">Desulfomarina profundi</name>
    <dbReference type="NCBI Taxonomy" id="2772557"/>
    <lineage>
        <taxon>Bacteria</taxon>
        <taxon>Pseudomonadati</taxon>
        <taxon>Thermodesulfobacteriota</taxon>
        <taxon>Desulfobulbia</taxon>
        <taxon>Desulfobulbales</taxon>
        <taxon>Desulfobulbaceae</taxon>
        <taxon>Desulfomarina</taxon>
    </lineage>
</organism>
<dbReference type="Pfam" id="PF00027">
    <property type="entry name" value="cNMP_binding"/>
    <property type="match status" value="1"/>
</dbReference>
<dbReference type="Pfam" id="PF07238">
    <property type="entry name" value="PilZ"/>
    <property type="match status" value="1"/>
</dbReference>
<dbReference type="GO" id="GO:0005829">
    <property type="term" value="C:cytosol"/>
    <property type="evidence" value="ECO:0007669"/>
    <property type="project" value="TreeGrafter"/>
</dbReference>
<dbReference type="Proteomes" id="UP000826725">
    <property type="component" value="Chromosome"/>
</dbReference>
<proteinExistence type="predicted"/>
<dbReference type="PANTHER" id="PTHR24567">
    <property type="entry name" value="CRP FAMILY TRANSCRIPTIONAL REGULATORY PROTEIN"/>
    <property type="match status" value="1"/>
</dbReference>
<dbReference type="KEGG" id="dbk:DGMP_19500"/>
<dbReference type="EMBL" id="AP024086">
    <property type="protein sequence ID" value="BCL61257.1"/>
    <property type="molecule type" value="Genomic_DNA"/>
</dbReference>
<dbReference type="PANTHER" id="PTHR24567:SF26">
    <property type="entry name" value="REGULATORY PROTEIN YEIL"/>
    <property type="match status" value="1"/>
</dbReference>
<dbReference type="PROSITE" id="PS50042">
    <property type="entry name" value="CNMP_BINDING_3"/>
    <property type="match status" value="1"/>
</dbReference>
<dbReference type="GO" id="GO:0003700">
    <property type="term" value="F:DNA-binding transcription factor activity"/>
    <property type="evidence" value="ECO:0007669"/>
    <property type="project" value="TreeGrafter"/>
</dbReference>
<protein>
    <recommendedName>
        <fullName evidence="2">Cyclic nucleotide-binding domain-containing protein</fullName>
    </recommendedName>
</protein>
<dbReference type="AlphaFoldDB" id="A0A8D5FGK4"/>
<dbReference type="InterPro" id="IPR009875">
    <property type="entry name" value="PilZ_domain"/>
</dbReference>
<gene>
    <name evidence="3" type="ORF">DGMP_19500</name>
</gene>
<reference evidence="3" key="1">
    <citation type="submission" date="2020-09" db="EMBL/GenBank/DDBJ databases">
        <title>Desulfogranum mesoprofundum gen. nov., sp. nov., a novel mesophilic, sulfate-reducing chemolithoautotroph isolated from a deep-sea hydrothermal vent chimney in the Suiyo Seamount.</title>
        <authorList>
            <person name="Hashimoto Y."/>
            <person name="Nakagawa S."/>
        </authorList>
    </citation>
    <scope>NUCLEOTIDE SEQUENCE</scope>
    <source>
        <strain evidence="3">KT2</strain>
    </source>
</reference>
<dbReference type="RefSeq" id="WP_228857286.1">
    <property type="nucleotide sequence ID" value="NZ_AP024086.1"/>
</dbReference>
<dbReference type="SMART" id="SM00100">
    <property type="entry name" value="cNMP"/>
    <property type="match status" value="1"/>
</dbReference>
<accession>A0A8D5FGK4</accession>
<dbReference type="InterPro" id="IPR000595">
    <property type="entry name" value="cNMP-bd_dom"/>
</dbReference>
<evidence type="ECO:0000259" key="2">
    <source>
        <dbReference type="PROSITE" id="PS50042"/>
    </source>
</evidence>
<feature type="region of interest" description="Disordered" evidence="1">
    <location>
        <begin position="206"/>
        <end position="231"/>
    </location>
</feature>
<keyword evidence="4" id="KW-1185">Reference proteome</keyword>